<organism evidence="8 9">
    <name type="scientific">Lentisphaera araneosa HTCC2155</name>
    <dbReference type="NCBI Taxonomy" id="313628"/>
    <lineage>
        <taxon>Bacteria</taxon>
        <taxon>Pseudomonadati</taxon>
        <taxon>Lentisphaerota</taxon>
        <taxon>Lentisphaeria</taxon>
        <taxon>Lentisphaerales</taxon>
        <taxon>Lentisphaeraceae</taxon>
        <taxon>Lentisphaera</taxon>
    </lineage>
</organism>
<name>A6DKY1_9BACT</name>
<evidence type="ECO:0000256" key="6">
    <source>
        <dbReference type="ARBA" id="ARBA00023136"/>
    </source>
</evidence>
<evidence type="ECO:0000313" key="8">
    <source>
        <dbReference type="EMBL" id="EDM27583.1"/>
    </source>
</evidence>
<proteinExistence type="inferred from homology"/>
<dbReference type="AlphaFoldDB" id="A6DKY1"/>
<evidence type="ECO:0000256" key="4">
    <source>
        <dbReference type="ARBA" id="ARBA00022692"/>
    </source>
</evidence>
<comment type="subcellular location">
    <subcellularLocation>
        <location evidence="1 7">Cell membrane</location>
        <topology evidence="1 7">Multi-pass membrane protein</topology>
    </subcellularLocation>
</comment>
<dbReference type="Proteomes" id="UP000004947">
    <property type="component" value="Unassembled WGS sequence"/>
</dbReference>
<evidence type="ECO:0000256" key="5">
    <source>
        <dbReference type="ARBA" id="ARBA00022989"/>
    </source>
</evidence>
<gene>
    <name evidence="8" type="ORF">LNTAR_20293</name>
</gene>
<dbReference type="InterPro" id="IPR020761">
    <property type="entry name" value="UPF0114_bac"/>
</dbReference>
<feature type="transmembrane region" description="Helical" evidence="7">
    <location>
        <begin position="57"/>
        <end position="82"/>
    </location>
</feature>
<dbReference type="RefSeq" id="WP_007278543.1">
    <property type="nucleotide sequence ID" value="NZ_ABCK01000008.1"/>
</dbReference>
<feature type="transmembrane region" description="Helical" evidence="7">
    <location>
        <begin position="18"/>
        <end position="36"/>
    </location>
</feature>
<accession>A6DKY1</accession>
<comment type="caution">
    <text evidence="8">The sequence shown here is derived from an EMBL/GenBank/DDBJ whole genome shotgun (WGS) entry which is preliminary data.</text>
</comment>
<evidence type="ECO:0000256" key="7">
    <source>
        <dbReference type="HAMAP-Rule" id="MF_00143"/>
    </source>
</evidence>
<dbReference type="OrthoDB" id="9783569at2"/>
<keyword evidence="4 7" id="KW-0812">Transmembrane</keyword>
<dbReference type="PANTHER" id="PTHR38596">
    <property type="entry name" value="UPF0114 PROTEIN YQHA"/>
    <property type="match status" value="1"/>
</dbReference>
<feature type="transmembrane region" description="Helical" evidence="7">
    <location>
        <begin position="142"/>
        <end position="163"/>
    </location>
</feature>
<dbReference type="eggNOG" id="COG2862">
    <property type="taxonomic scope" value="Bacteria"/>
</dbReference>
<dbReference type="GO" id="GO:0005886">
    <property type="term" value="C:plasma membrane"/>
    <property type="evidence" value="ECO:0007669"/>
    <property type="project" value="UniProtKB-SubCell"/>
</dbReference>
<reference evidence="8 9" key="1">
    <citation type="journal article" date="2010" name="J. Bacteriol.">
        <title>Genome sequence of Lentisphaera araneosa HTCC2155T, the type species of the order Lentisphaerales in the phylum Lentisphaerae.</title>
        <authorList>
            <person name="Thrash J.C."/>
            <person name="Cho J.C."/>
            <person name="Vergin K.L."/>
            <person name="Morris R.M."/>
            <person name="Giovannoni S.J."/>
        </authorList>
    </citation>
    <scope>NUCLEOTIDE SEQUENCE [LARGE SCALE GENOMIC DNA]</scope>
    <source>
        <strain evidence="8 9">HTCC2155</strain>
    </source>
</reference>
<dbReference type="Pfam" id="PF03350">
    <property type="entry name" value="UPF0114"/>
    <property type="match status" value="1"/>
</dbReference>
<keyword evidence="6 7" id="KW-0472">Membrane</keyword>
<dbReference type="STRING" id="313628.LNTAR_20293"/>
<dbReference type="InterPro" id="IPR005134">
    <property type="entry name" value="UPF0114"/>
</dbReference>
<keyword evidence="5 7" id="KW-1133">Transmembrane helix</keyword>
<dbReference type="PANTHER" id="PTHR38596:SF1">
    <property type="entry name" value="UPF0114 PROTEIN YQHA"/>
    <property type="match status" value="1"/>
</dbReference>
<dbReference type="HAMAP" id="MF_00143">
    <property type="entry name" value="UPF0114"/>
    <property type="match status" value="1"/>
</dbReference>
<sequence>MLKKVENAFEKFLFTSRWLLAPFYVGLVVGLALLLVKFSKEVFHLVTVIGTITKSELIISVLTLIDISLIANLLVIITFSAYESFVSKIDVVIDEDKPGWMGKVGFGQLKIKLIGSIVAISSIELLKVFMREGELNPQEVKLKIAMHITFVFSGLLMALMDWLSNKK</sequence>
<dbReference type="EMBL" id="ABCK01000008">
    <property type="protein sequence ID" value="EDM27583.1"/>
    <property type="molecule type" value="Genomic_DNA"/>
</dbReference>
<dbReference type="NCBIfam" id="TIGR00645">
    <property type="entry name" value="HI0507"/>
    <property type="match status" value="1"/>
</dbReference>
<evidence type="ECO:0000256" key="3">
    <source>
        <dbReference type="ARBA" id="ARBA00022475"/>
    </source>
</evidence>
<keyword evidence="9" id="KW-1185">Reference proteome</keyword>
<keyword evidence="3 7" id="KW-1003">Cell membrane</keyword>
<protein>
    <recommendedName>
        <fullName evidence="7">UPF0114 protein LNTAR_20293</fullName>
    </recommendedName>
</protein>
<evidence type="ECO:0000256" key="2">
    <source>
        <dbReference type="ARBA" id="ARBA00005774"/>
    </source>
</evidence>
<evidence type="ECO:0000313" key="9">
    <source>
        <dbReference type="Proteomes" id="UP000004947"/>
    </source>
</evidence>
<comment type="similarity">
    <text evidence="2 7">Belongs to the UPF0114 family.</text>
</comment>
<evidence type="ECO:0000256" key="1">
    <source>
        <dbReference type="ARBA" id="ARBA00004651"/>
    </source>
</evidence>